<name>A0ABN1NM62_9ACTN</name>
<dbReference type="InterPro" id="IPR022893">
    <property type="entry name" value="Shikimate_DH_fam"/>
</dbReference>
<evidence type="ECO:0000259" key="3">
    <source>
        <dbReference type="Pfam" id="PF08501"/>
    </source>
</evidence>
<reference evidence="4 5" key="1">
    <citation type="journal article" date="2019" name="Int. J. Syst. Evol. Microbiol.">
        <title>The Global Catalogue of Microorganisms (GCM) 10K type strain sequencing project: providing services to taxonomists for standard genome sequencing and annotation.</title>
        <authorList>
            <consortium name="The Broad Institute Genomics Platform"/>
            <consortium name="The Broad Institute Genome Sequencing Center for Infectious Disease"/>
            <person name="Wu L."/>
            <person name="Ma J."/>
        </authorList>
    </citation>
    <scope>NUCLEOTIDE SEQUENCE [LARGE SCALE GENOMIC DNA]</scope>
    <source>
        <strain evidence="4 5">JCM 10673</strain>
    </source>
</reference>
<dbReference type="SUPFAM" id="SSF53223">
    <property type="entry name" value="Aminoacid dehydrogenase-like, N-terminal domain"/>
    <property type="match status" value="1"/>
</dbReference>
<evidence type="ECO:0000313" key="5">
    <source>
        <dbReference type="Proteomes" id="UP001501005"/>
    </source>
</evidence>
<dbReference type="InterPro" id="IPR013708">
    <property type="entry name" value="Shikimate_DH-bd_N"/>
</dbReference>
<dbReference type="Gene3D" id="3.40.50.10860">
    <property type="entry name" value="Leucine Dehydrogenase, chain A, domain 1"/>
    <property type="match status" value="1"/>
</dbReference>
<dbReference type="CDD" id="cd01065">
    <property type="entry name" value="NAD_bind_Shikimate_DH"/>
    <property type="match status" value="1"/>
</dbReference>
<organism evidence="4 5">
    <name type="scientific">Streptomyces thermoalcalitolerans</name>
    <dbReference type="NCBI Taxonomy" id="65605"/>
    <lineage>
        <taxon>Bacteria</taxon>
        <taxon>Bacillati</taxon>
        <taxon>Actinomycetota</taxon>
        <taxon>Actinomycetes</taxon>
        <taxon>Kitasatosporales</taxon>
        <taxon>Streptomycetaceae</taxon>
        <taxon>Streptomyces</taxon>
    </lineage>
</organism>
<keyword evidence="2" id="KW-0057">Aromatic amino acid biosynthesis</keyword>
<dbReference type="InterPro" id="IPR036291">
    <property type="entry name" value="NAD(P)-bd_dom_sf"/>
</dbReference>
<dbReference type="PANTHER" id="PTHR21089:SF1">
    <property type="entry name" value="BIFUNCTIONAL 3-DEHYDROQUINATE DEHYDRATASE_SHIKIMATE DEHYDROGENASE, CHLOROPLASTIC"/>
    <property type="match status" value="1"/>
</dbReference>
<keyword evidence="2" id="KW-0028">Amino-acid biosynthesis</keyword>
<dbReference type="SUPFAM" id="SSF51735">
    <property type="entry name" value="NAD(P)-binding Rossmann-fold domains"/>
    <property type="match status" value="1"/>
</dbReference>
<gene>
    <name evidence="4" type="ORF">GCM10009549_22970</name>
</gene>
<evidence type="ECO:0000256" key="2">
    <source>
        <dbReference type="ARBA" id="ARBA00023141"/>
    </source>
</evidence>
<evidence type="ECO:0000256" key="1">
    <source>
        <dbReference type="ARBA" id="ARBA00004871"/>
    </source>
</evidence>
<proteinExistence type="predicted"/>
<dbReference type="Proteomes" id="UP001501005">
    <property type="component" value="Unassembled WGS sequence"/>
</dbReference>
<dbReference type="PANTHER" id="PTHR21089">
    <property type="entry name" value="SHIKIMATE DEHYDROGENASE"/>
    <property type="match status" value="1"/>
</dbReference>
<dbReference type="Gene3D" id="3.40.50.720">
    <property type="entry name" value="NAD(P)-binding Rossmann-like Domain"/>
    <property type="match status" value="1"/>
</dbReference>
<sequence>MASEHHLITGSTRLFAVIGDPVEQVQAPSMMNALFVRLGIDAVLVPVHATPARLATVVRGLQSAGNVDGLLVTVPHKGAVLDLADEVSPTAALSNGANAMRRAPDGRWQADNFDGEGFVRGLRAAGHEPAGRHVWLVGAGGAGSAIAVSLLSAGADLTVTDRDEHRVRALAERLSPRFPGRLRGAAGPVTADLAVNATPLGMRPEDPLPFDPAFLPGSAVVADIVMKPRRTALLRTAEEHGLAVHYGAAMLTHQLDLYVDFFGLGRRPARPGHEVRRQRSGA</sequence>
<dbReference type="RefSeq" id="WP_344049313.1">
    <property type="nucleotide sequence ID" value="NZ_BAAAHG010000014.1"/>
</dbReference>
<dbReference type="Pfam" id="PF08501">
    <property type="entry name" value="Shikimate_dh_N"/>
    <property type="match status" value="1"/>
</dbReference>
<feature type="domain" description="Shikimate dehydrogenase substrate binding N-terminal" evidence="3">
    <location>
        <begin position="17"/>
        <end position="98"/>
    </location>
</feature>
<protein>
    <submittedName>
        <fullName evidence="4">Shikimate dehydrogenase</fullName>
    </submittedName>
</protein>
<keyword evidence="5" id="KW-1185">Reference proteome</keyword>
<comment type="caution">
    <text evidence="4">The sequence shown here is derived from an EMBL/GenBank/DDBJ whole genome shotgun (WGS) entry which is preliminary data.</text>
</comment>
<comment type="pathway">
    <text evidence="1">Metabolic intermediate biosynthesis; chorismate biosynthesis; chorismate from D-erythrose 4-phosphate and phosphoenolpyruvate: step 4/7.</text>
</comment>
<dbReference type="EMBL" id="BAAAHG010000014">
    <property type="protein sequence ID" value="GAA0911611.1"/>
    <property type="molecule type" value="Genomic_DNA"/>
</dbReference>
<accession>A0ABN1NM62</accession>
<dbReference type="InterPro" id="IPR046346">
    <property type="entry name" value="Aminoacid_DH-like_N_sf"/>
</dbReference>
<evidence type="ECO:0000313" key="4">
    <source>
        <dbReference type="EMBL" id="GAA0911611.1"/>
    </source>
</evidence>